<dbReference type="EMBL" id="JAMZIH010005098">
    <property type="protein sequence ID" value="KAJ1676067.1"/>
    <property type="molecule type" value="Genomic_DNA"/>
</dbReference>
<reference evidence="1" key="1">
    <citation type="submission" date="2022-06" db="EMBL/GenBank/DDBJ databases">
        <title>Phylogenomic reconstructions and comparative analyses of Kickxellomycotina fungi.</title>
        <authorList>
            <person name="Reynolds N.K."/>
            <person name="Stajich J.E."/>
            <person name="Barry K."/>
            <person name="Grigoriev I.V."/>
            <person name="Crous P."/>
            <person name="Smith M.E."/>
        </authorList>
    </citation>
    <scope>NUCLEOTIDE SEQUENCE</scope>
    <source>
        <strain evidence="1">RSA 2271</strain>
    </source>
</reference>
<feature type="non-terminal residue" evidence="1">
    <location>
        <position position="151"/>
    </location>
</feature>
<organism evidence="1 2">
    <name type="scientific">Spiromyces aspiralis</name>
    <dbReference type="NCBI Taxonomy" id="68401"/>
    <lineage>
        <taxon>Eukaryota</taxon>
        <taxon>Fungi</taxon>
        <taxon>Fungi incertae sedis</taxon>
        <taxon>Zoopagomycota</taxon>
        <taxon>Kickxellomycotina</taxon>
        <taxon>Kickxellomycetes</taxon>
        <taxon>Kickxellales</taxon>
        <taxon>Kickxellaceae</taxon>
        <taxon>Spiromyces</taxon>
    </lineage>
</organism>
<proteinExistence type="predicted"/>
<comment type="caution">
    <text evidence="1">The sequence shown here is derived from an EMBL/GenBank/DDBJ whole genome shotgun (WGS) entry which is preliminary data.</text>
</comment>
<evidence type="ECO:0000313" key="1">
    <source>
        <dbReference type="EMBL" id="KAJ1676067.1"/>
    </source>
</evidence>
<gene>
    <name evidence="1" type="ORF">EV182_008947</name>
</gene>
<name>A0ACC1HIM0_9FUNG</name>
<evidence type="ECO:0000313" key="2">
    <source>
        <dbReference type="Proteomes" id="UP001145114"/>
    </source>
</evidence>
<keyword evidence="2" id="KW-1185">Reference proteome</keyword>
<accession>A0ACC1HIM0</accession>
<protein>
    <submittedName>
        <fullName evidence="1">Uncharacterized protein</fullName>
    </submittedName>
</protein>
<sequence length="151" mass="16930">MNIIYNHRCNDKVLPHKPPYHTTCCHSYSVPSFEIFGFFAVFVLFVAALAALYYYRRPAQPGSDGWVDNGDHEPVATKLPLPLRLVARVLPRGERATALLLFMSILAMMYICDRTQVFPKIHKNFDSSTFAILVVISLLGALAALTRGDKS</sequence>
<dbReference type="Proteomes" id="UP001145114">
    <property type="component" value="Unassembled WGS sequence"/>
</dbReference>